<evidence type="ECO:0000256" key="1">
    <source>
        <dbReference type="SAM" id="Phobius"/>
    </source>
</evidence>
<reference evidence="3 4" key="1">
    <citation type="submission" date="2024-01" db="EMBL/GenBank/DDBJ databases">
        <title>A telomere-to-telomere, gap-free genome of sweet tea (Lithocarpus litseifolius).</title>
        <authorList>
            <person name="Zhou J."/>
        </authorList>
    </citation>
    <scope>NUCLEOTIDE SEQUENCE [LARGE SCALE GENOMIC DNA]</scope>
    <source>
        <strain evidence="3">Zhou-2022a</strain>
        <tissue evidence="3">Leaf</tissue>
    </source>
</reference>
<feature type="domain" description="DUF4220" evidence="2">
    <location>
        <begin position="126"/>
        <end position="203"/>
    </location>
</feature>
<name>A0AAW2CIB4_9ROSI</name>
<keyword evidence="1" id="KW-0472">Membrane</keyword>
<feature type="domain" description="DUF4220" evidence="2">
    <location>
        <begin position="1"/>
        <end position="123"/>
    </location>
</feature>
<keyword evidence="4" id="KW-1185">Reference proteome</keyword>
<dbReference type="EMBL" id="JAZDWU010000007">
    <property type="protein sequence ID" value="KAK9997282.1"/>
    <property type="molecule type" value="Genomic_DNA"/>
</dbReference>
<dbReference type="AlphaFoldDB" id="A0AAW2CIB4"/>
<proteinExistence type="predicted"/>
<accession>A0AAW2CIB4</accession>
<sequence>MFIAGMVKFGERIWLLRSASNDEFRDSMLPQPDLGPNYAKFMDGYSANKAEGFKISVGTIIDTSTVVRRNNFSDLILSFQDRKNSRSFFLDTKMTYKKAFEVIEIELGFMYDLLHTKATFLIIDKTAYAKIDKIITLLLLVGAIVLEIYAEIVLLSSDWTMLWLSKQKKPLKDLNFKVNSFFKSCFGLCFLLPRDERWSDSMA</sequence>
<dbReference type="Proteomes" id="UP001459277">
    <property type="component" value="Unassembled WGS sequence"/>
</dbReference>
<comment type="caution">
    <text evidence="3">The sequence shown here is derived from an EMBL/GenBank/DDBJ whole genome shotgun (WGS) entry which is preliminary data.</text>
</comment>
<feature type="transmembrane region" description="Helical" evidence="1">
    <location>
        <begin position="134"/>
        <end position="154"/>
    </location>
</feature>
<gene>
    <name evidence="3" type="ORF">SO802_021968</name>
</gene>
<organism evidence="3 4">
    <name type="scientific">Lithocarpus litseifolius</name>
    <dbReference type="NCBI Taxonomy" id="425828"/>
    <lineage>
        <taxon>Eukaryota</taxon>
        <taxon>Viridiplantae</taxon>
        <taxon>Streptophyta</taxon>
        <taxon>Embryophyta</taxon>
        <taxon>Tracheophyta</taxon>
        <taxon>Spermatophyta</taxon>
        <taxon>Magnoliopsida</taxon>
        <taxon>eudicotyledons</taxon>
        <taxon>Gunneridae</taxon>
        <taxon>Pentapetalae</taxon>
        <taxon>rosids</taxon>
        <taxon>fabids</taxon>
        <taxon>Fagales</taxon>
        <taxon>Fagaceae</taxon>
        <taxon>Lithocarpus</taxon>
    </lineage>
</organism>
<evidence type="ECO:0000259" key="2">
    <source>
        <dbReference type="Pfam" id="PF13968"/>
    </source>
</evidence>
<dbReference type="PANTHER" id="PTHR31325">
    <property type="entry name" value="OS01G0798800 PROTEIN-RELATED"/>
    <property type="match status" value="1"/>
</dbReference>
<evidence type="ECO:0000313" key="4">
    <source>
        <dbReference type="Proteomes" id="UP001459277"/>
    </source>
</evidence>
<dbReference type="Pfam" id="PF13968">
    <property type="entry name" value="DUF4220"/>
    <property type="match status" value="2"/>
</dbReference>
<keyword evidence="1" id="KW-1133">Transmembrane helix</keyword>
<keyword evidence="1" id="KW-0812">Transmembrane</keyword>
<dbReference type="InterPro" id="IPR025315">
    <property type="entry name" value="DUF4220"/>
</dbReference>
<protein>
    <recommendedName>
        <fullName evidence="2">DUF4220 domain-containing protein</fullName>
    </recommendedName>
</protein>
<evidence type="ECO:0000313" key="3">
    <source>
        <dbReference type="EMBL" id="KAK9997282.1"/>
    </source>
</evidence>